<sequence length="144" mass="15920">MRVAAVDAMAEVKCPETNLNGSKTVRIFEKFSENEEIPLVSDRYDLPSSLKETTRTKKQKSQNPVYYHHQVWPAKWKTSPEIAAALPAFHAQSGADNTGCFSGKGKLHAGKFSAFEGSDLTPRVAIMASIEKFVCQPCLPETDM</sequence>
<dbReference type="AlphaFoldDB" id="A0AAU9WJC4"/>
<keyword evidence="2" id="KW-1185">Reference proteome</keyword>
<dbReference type="EMBL" id="CALNXJ010000014">
    <property type="protein sequence ID" value="CAH3114904.1"/>
    <property type="molecule type" value="Genomic_DNA"/>
</dbReference>
<comment type="caution">
    <text evidence="1">The sequence shown here is derived from an EMBL/GenBank/DDBJ whole genome shotgun (WGS) entry which is preliminary data.</text>
</comment>
<evidence type="ECO:0000313" key="1">
    <source>
        <dbReference type="EMBL" id="CAH3114904.1"/>
    </source>
</evidence>
<protein>
    <submittedName>
        <fullName evidence="1">Uncharacterized protein</fullName>
    </submittedName>
</protein>
<evidence type="ECO:0000313" key="2">
    <source>
        <dbReference type="Proteomes" id="UP001159428"/>
    </source>
</evidence>
<accession>A0AAU9WJC4</accession>
<proteinExistence type="predicted"/>
<gene>
    <name evidence="1" type="ORF">PMEA_00005719</name>
</gene>
<reference evidence="1 2" key="1">
    <citation type="submission" date="2022-05" db="EMBL/GenBank/DDBJ databases">
        <authorList>
            <consortium name="Genoscope - CEA"/>
            <person name="William W."/>
        </authorList>
    </citation>
    <scope>NUCLEOTIDE SEQUENCE [LARGE SCALE GENOMIC DNA]</scope>
</reference>
<dbReference type="Proteomes" id="UP001159428">
    <property type="component" value="Unassembled WGS sequence"/>
</dbReference>
<organism evidence="1 2">
    <name type="scientific">Pocillopora meandrina</name>
    <dbReference type="NCBI Taxonomy" id="46732"/>
    <lineage>
        <taxon>Eukaryota</taxon>
        <taxon>Metazoa</taxon>
        <taxon>Cnidaria</taxon>
        <taxon>Anthozoa</taxon>
        <taxon>Hexacorallia</taxon>
        <taxon>Scleractinia</taxon>
        <taxon>Astrocoeniina</taxon>
        <taxon>Pocilloporidae</taxon>
        <taxon>Pocillopora</taxon>
    </lineage>
</organism>
<name>A0AAU9WJC4_9CNID</name>